<dbReference type="EMBL" id="JAJDKZ010000024">
    <property type="protein sequence ID" value="MCB8610733.1"/>
    <property type="molecule type" value="Genomic_DNA"/>
</dbReference>
<dbReference type="Gene3D" id="3.30.1240.10">
    <property type="match status" value="1"/>
</dbReference>
<dbReference type="GO" id="GO:0005829">
    <property type="term" value="C:cytosol"/>
    <property type="evidence" value="ECO:0007669"/>
    <property type="project" value="TreeGrafter"/>
</dbReference>
<evidence type="ECO:0000313" key="3">
    <source>
        <dbReference type="Proteomes" id="UP000241201"/>
    </source>
</evidence>
<dbReference type="InterPro" id="IPR023214">
    <property type="entry name" value="HAD_sf"/>
</dbReference>
<sequence length="263" mass="29837">MTKLFFFDIDGTLIECNKGLYEISKTNRQSFDVLKEKGHDVFLATGRCKCFITDGVMNYPFSGYVTCNGGYVEYKGKALYKAIVPAKAIEETIKLSKEHHFSFYFESNDFIYVLDRNEPRHVEFAKNWGMKDETIIDDFDPQEIEAYIGMIVINSKEDIPVLVETLSPYFDIQRHQTGYSFDLTLKGVSKAVGIKKLVEALNKDMQDTIAFGDGRNDLEMLEEVNTGVAMGNAVPEAKAVANEVCQDVINDGITLWLKEHDFI</sequence>
<protein>
    <submittedName>
        <fullName evidence="2">Cof-type HAD-IIB family hydrolase</fullName>
    </submittedName>
    <submittedName>
        <fullName evidence="1">HAD family hydrolase</fullName>
    </submittedName>
</protein>
<dbReference type="NCBIfam" id="TIGR01484">
    <property type="entry name" value="HAD-SF-IIB"/>
    <property type="match status" value="1"/>
</dbReference>
<evidence type="ECO:0000313" key="1">
    <source>
        <dbReference type="EMBL" id="MCB8610733.1"/>
    </source>
</evidence>
<keyword evidence="2" id="KW-0378">Hydrolase</keyword>
<dbReference type="SFLD" id="SFLDS00003">
    <property type="entry name" value="Haloacid_Dehalogenase"/>
    <property type="match status" value="1"/>
</dbReference>
<dbReference type="EMBL" id="PYLP01000013">
    <property type="protein sequence ID" value="PST39557.1"/>
    <property type="molecule type" value="Genomic_DNA"/>
</dbReference>
<dbReference type="GeneID" id="77471349"/>
<dbReference type="PANTHER" id="PTHR10000:SF25">
    <property type="entry name" value="PHOSPHATASE YKRA-RELATED"/>
    <property type="match status" value="1"/>
</dbReference>
<dbReference type="InterPro" id="IPR000150">
    <property type="entry name" value="Cof"/>
</dbReference>
<dbReference type="SFLD" id="SFLDG01140">
    <property type="entry name" value="C2.B:_Phosphomannomutase_and_P"/>
    <property type="match status" value="1"/>
</dbReference>
<dbReference type="PROSITE" id="PS01229">
    <property type="entry name" value="COF_2"/>
    <property type="match status" value="1"/>
</dbReference>
<dbReference type="Gene3D" id="3.40.50.1000">
    <property type="entry name" value="HAD superfamily/HAD-like"/>
    <property type="match status" value="1"/>
</dbReference>
<organism evidence="2 3">
    <name type="scientific">Faecalibacillus faecis</name>
    <dbReference type="NCBI Taxonomy" id="1982628"/>
    <lineage>
        <taxon>Bacteria</taxon>
        <taxon>Bacillati</taxon>
        <taxon>Bacillota</taxon>
        <taxon>Erysipelotrichia</taxon>
        <taxon>Erysipelotrichales</taxon>
        <taxon>Coprobacillaceae</taxon>
        <taxon>Faecalibacillus</taxon>
    </lineage>
</organism>
<comment type="caution">
    <text evidence="2">The sequence shown here is derived from an EMBL/GenBank/DDBJ whole genome shotgun (WGS) entry which is preliminary data.</text>
</comment>
<dbReference type="InterPro" id="IPR036412">
    <property type="entry name" value="HAD-like_sf"/>
</dbReference>
<evidence type="ECO:0000313" key="2">
    <source>
        <dbReference type="EMBL" id="PST39557.1"/>
    </source>
</evidence>
<dbReference type="GO" id="GO:0000287">
    <property type="term" value="F:magnesium ion binding"/>
    <property type="evidence" value="ECO:0007669"/>
    <property type="project" value="TreeGrafter"/>
</dbReference>
<accession>A0A2T3FW93</accession>
<dbReference type="SUPFAM" id="SSF56784">
    <property type="entry name" value="HAD-like"/>
    <property type="match status" value="1"/>
</dbReference>
<dbReference type="PANTHER" id="PTHR10000">
    <property type="entry name" value="PHOSPHOSERINE PHOSPHATASE"/>
    <property type="match status" value="1"/>
</dbReference>
<proteinExistence type="predicted"/>
<dbReference type="NCBIfam" id="TIGR00099">
    <property type="entry name" value="Cof-subfamily"/>
    <property type="match status" value="1"/>
</dbReference>
<dbReference type="Pfam" id="PF08282">
    <property type="entry name" value="Hydrolase_3"/>
    <property type="match status" value="1"/>
</dbReference>
<dbReference type="RefSeq" id="WP_106988392.1">
    <property type="nucleotide sequence ID" value="NZ_DBGCOW010000054.1"/>
</dbReference>
<dbReference type="GO" id="GO:0016791">
    <property type="term" value="F:phosphatase activity"/>
    <property type="evidence" value="ECO:0007669"/>
    <property type="project" value="TreeGrafter"/>
</dbReference>
<reference evidence="1" key="3">
    <citation type="submission" date="2021-10" db="EMBL/GenBank/DDBJ databases">
        <title>Collection of gut derived symbiotic bacterial strains cultured from healthy donors.</title>
        <authorList>
            <person name="Lin H."/>
            <person name="Littmann E."/>
            <person name="Kohout C."/>
            <person name="Pamer E.G."/>
        </authorList>
    </citation>
    <scope>NUCLEOTIDE SEQUENCE</scope>
    <source>
        <strain evidence="1">DFI.4.48</strain>
    </source>
</reference>
<name>A0A2T3FW93_9FIRM</name>
<dbReference type="InterPro" id="IPR006379">
    <property type="entry name" value="HAD-SF_hydro_IIB"/>
</dbReference>
<reference evidence="2" key="2">
    <citation type="journal article" date="2019" name="Int. J. Syst. Evol. Microbiol.">
        <title>Faecalibacillus intestinalis gen. nov., sp. nov. and Faecalibacillus faecis sp. nov., isolated from human faeces.</title>
        <authorList>
            <person name="Seo B."/>
            <person name="Jeon K."/>
            <person name="Baek I."/>
            <person name="Lee Y.M."/>
            <person name="Baek K."/>
            <person name="Ko G."/>
        </authorList>
    </citation>
    <scope>NUCLEOTIDE SEQUENCE</scope>
    <source>
        <strain evidence="2">SNUG30370</strain>
    </source>
</reference>
<reference evidence="3" key="1">
    <citation type="submission" date="2018-03" db="EMBL/GenBank/DDBJ databases">
        <title>Lachnoclostridium SNUG30370 gen.nov., sp.nov., isolated from human faeces.</title>
        <authorList>
            <person name="Seo B."/>
            <person name="Jeon K."/>
            <person name="Ko G."/>
        </authorList>
    </citation>
    <scope>NUCLEOTIDE SEQUENCE [LARGE SCALE GENOMIC DNA]</scope>
    <source>
        <strain evidence="3">SNUG30370</strain>
    </source>
</reference>
<keyword evidence="3" id="KW-1185">Reference proteome</keyword>
<gene>
    <name evidence="2" type="ORF">C7U55_09620</name>
    <name evidence="1" type="ORF">LJD69_09020</name>
</gene>
<dbReference type="Proteomes" id="UP000241201">
    <property type="component" value="Unassembled WGS sequence"/>
</dbReference>
<dbReference type="Proteomes" id="UP001198439">
    <property type="component" value="Unassembled WGS sequence"/>
</dbReference>
<dbReference type="AlphaFoldDB" id="A0A2T3FW93"/>